<keyword evidence="8" id="KW-1185">Reference proteome</keyword>
<evidence type="ECO:0000313" key="7">
    <source>
        <dbReference type="EMBL" id="BCS97491.1"/>
    </source>
</evidence>
<evidence type="ECO:0000313" key="8">
    <source>
        <dbReference type="Proteomes" id="UP001320148"/>
    </source>
</evidence>
<accession>A0ABM7PJW8</accession>
<keyword evidence="2 4" id="KW-0488">Methylation</keyword>
<dbReference type="InterPro" id="IPR000352">
    <property type="entry name" value="Pep_chain_release_fac_I"/>
</dbReference>
<dbReference type="InterPro" id="IPR045853">
    <property type="entry name" value="Pep_chain_release_fac_I_sf"/>
</dbReference>
<comment type="subcellular location">
    <subcellularLocation>
        <location evidence="4">Cytoplasm</location>
    </subcellularLocation>
</comment>
<dbReference type="Proteomes" id="UP001320148">
    <property type="component" value="Chromosome"/>
</dbReference>
<dbReference type="Gene3D" id="3.30.160.20">
    <property type="match status" value="1"/>
</dbReference>
<dbReference type="Gene3D" id="3.30.70.1660">
    <property type="match status" value="1"/>
</dbReference>
<comment type="similarity">
    <text evidence="1 4">Belongs to the prokaryotic/mitochondrial release factor family.</text>
</comment>
<keyword evidence="3 4" id="KW-0648">Protein biosynthesis</keyword>
<comment type="PTM">
    <text evidence="4">Methylated by PrmC. Methylation increases the termination efficiency of RF2.</text>
</comment>
<gene>
    <name evidence="4" type="primary">prfB</name>
    <name evidence="7" type="ORF">DSLASN_31230</name>
</gene>
<dbReference type="SUPFAM" id="SSF75620">
    <property type="entry name" value="Release factor"/>
    <property type="match status" value="1"/>
</dbReference>
<evidence type="ECO:0000259" key="6">
    <source>
        <dbReference type="PROSITE" id="PS00745"/>
    </source>
</evidence>
<dbReference type="Pfam" id="PF00472">
    <property type="entry name" value="RF-1"/>
    <property type="match status" value="1"/>
</dbReference>
<feature type="modified residue" description="N5-methylglutamine" evidence="4">
    <location>
        <position position="154"/>
    </location>
</feature>
<evidence type="ECO:0000256" key="2">
    <source>
        <dbReference type="ARBA" id="ARBA00022481"/>
    </source>
</evidence>
<dbReference type="PROSITE" id="PS00745">
    <property type="entry name" value="RF_PROK_I"/>
    <property type="match status" value="1"/>
</dbReference>
<comment type="function">
    <text evidence="4">Peptide chain release factor 2 directs the termination of translation in response to the peptide chain termination codons UGA and UAA.</text>
</comment>
<evidence type="ECO:0000256" key="5">
    <source>
        <dbReference type="NCBIfam" id="TIGR00020"/>
    </source>
</evidence>
<dbReference type="InterPro" id="IPR004374">
    <property type="entry name" value="PrfB"/>
</dbReference>
<evidence type="ECO:0000256" key="3">
    <source>
        <dbReference type="ARBA" id="ARBA00022917"/>
    </source>
</evidence>
<dbReference type="PANTHER" id="PTHR43116">
    <property type="entry name" value="PEPTIDE CHAIN RELEASE FACTOR 2"/>
    <property type="match status" value="1"/>
</dbReference>
<dbReference type="EMBL" id="AP024488">
    <property type="protein sequence ID" value="BCS97491.1"/>
    <property type="molecule type" value="Genomic_DNA"/>
</dbReference>
<reference evidence="7 8" key="1">
    <citation type="submission" date="2021-02" db="EMBL/GenBank/DDBJ databases">
        <title>Complete genome of Desulfoluna sp. strain ASN36.</title>
        <authorList>
            <person name="Takahashi A."/>
            <person name="Kojima H."/>
            <person name="Fukui M."/>
        </authorList>
    </citation>
    <scope>NUCLEOTIDE SEQUENCE [LARGE SCALE GENOMIC DNA]</scope>
    <source>
        <strain evidence="7 8">ASN36</strain>
    </source>
</reference>
<dbReference type="HAMAP" id="MF_00094">
    <property type="entry name" value="Rel_fac_2"/>
    <property type="match status" value="1"/>
</dbReference>
<dbReference type="SMART" id="SM00937">
    <property type="entry name" value="PCRF"/>
    <property type="match status" value="1"/>
</dbReference>
<dbReference type="InterPro" id="IPR005139">
    <property type="entry name" value="PCRF"/>
</dbReference>
<evidence type="ECO:0000256" key="4">
    <source>
        <dbReference type="HAMAP-Rule" id="MF_00094"/>
    </source>
</evidence>
<dbReference type="NCBIfam" id="TIGR00020">
    <property type="entry name" value="prfB"/>
    <property type="match status" value="1"/>
</dbReference>
<protein>
    <recommendedName>
        <fullName evidence="4 5">Peptide chain release factor 2</fullName>
        <shortName evidence="4">RF-2</shortName>
    </recommendedName>
</protein>
<organism evidence="7 8">
    <name type="scientific">Desulfoluna limicola</name>
    <dbReference type="NCBI Taxonomy" id="2810562"/>
    <lineage>
        <taxon>Bacteria</taxon>
        <taxon>Pseudomonadati</taxon>
        <taxon>Thermodesulfobacteriota</taxon>
        <taxon>Desulfobacteria</taxon>
        <taxon>Desulfobacterales</taxon>
        <taxon>Desulfolunaceae</taxon>
        <taxon>Desulfoluna</taxon>
    </lineage>
</organism>
<evidence type="ECO:0000256" key="1">
    <source>
        <dbReference type="ARBA" id="ARBA00010835"/>
    </source>
</evidence>
<feature type="domain" description="Prokaryotic-type class I peptide chain release factors" evidence="6">
    <location>
        <begin position="147"/>
        <end position="163"/>
    </location>
</feature>
<dbReference type="PANTHER" id="PTHR43116:SF3">
    <property type="entry name" value="CLASS I PEPTIDE CHAIN RELEASE FACTOR"/>
    <property type="match status" value="1"/>
</dbReference>
<proteinExistence type="inferred from homology"/>
<sequence>MARQADTIDKRLKSLSVEMMLDGKDDDRNAIVSINPGAGGTDSQDWAEMLLRMYTRWCEHKGFKVAMVDYQPGDEAGIKGATFTVTGTNAFGYLKVESGVHRLVRISPFNANGKRQTSFSSVFVCPEVDNEIVIDVQEKDLRVDVFRASGAGGQHVNKTSSAVRVTHVPTGIVVQCQQESSQHRNREIAMNVLRSRLYQVEMQKVEAEMQEMHDSKDDIAWGSQIRSYVMHPYQMVKDHRTDEESGNVKAVMDGSLDRFIESALMARRKK</sequence>
<dbReference type="Pfam" id="PF03462">
    <property type="entry name" value="PCRF"/>
    <property type="match status" value="1"/>
</dbReference>
<keyword evidence="4" id="KW-0963">Cytoplasm</keyword>
<name>A0ABM7PJW8_9BACT</name>